<evidence type="ECO:0000313" key="2">
    <source>
        <dbReference type="Proteomes" id="UP000193411"/>
    </source>
</evidence>
<name>A0A1Y2HPA5_9FUNG</name>
<sequence length="56" mass="5768">MAQGRQASSARPNDNQAIAIAIDVARGYSIASAASIGLARIARVVVNRSGRSDADK</sequence>
<reference evidence="1 2" key="1">
    <citation type="submission" date="2016-07" db="EMBL/GenBank/DDBJ databases">
        <title>Pervasive Adenine N6-methylation of Active Genes in Fungi.</title>
        <authorList>
            <consortium name="DOE Joint Genome Institute"/>
            <person name="Mondo S.J."/>
            <person name="Dannebaum R.O."/>
            <person name="Kuo R.C."/>
            <person name="Labutti K."/>
            <person name="Haridas S."/>
            <person name="Kuo A."/>
            <person name="Salamov A."/>
            <person name="Ahrendt S.R."/>
            <person name="Lipzen A."/>
            <person name="Sullivan W."/>
            <person name="Andreopoulos W.B."/>
            <person name="Clum A."/>
            <person name="Lindquist E."/>
            <person name="Daum C."/>
            <person name="Ramamoorthy G.K."/>
            <person name="Gryganskyi A."/>
            <person name="Culley D."/>
            <person name="Magnuson J.K."/>
            <person name="James T.Y."/>
            <person name="O'Malley M.A."/>
            <person name="Stajich J.E."/>
            <person name="Spatafora J.W."/>
            <person name="Visel A."/>
            <person name="Grigoriev I.V."/>
        </authorList>
    </citation>
    <scope>NUCLEOTIDE SEQUENCE [LARGE SCALE GENOMIC DNA]</scope>
    <source>
        <strain evidence="1 2">PL171</strain>
    </source>
</reference>
<dbReference type="EMBL" id="MCFL01000017">
    <property type="protein sequence ID" value="ORZ36426.1"/>
    <property type="molecule type" value="Genomic_DNA"/>
</dbReference>
<keyword evidence="2" id="KW-1185">Reference proteome</keyword>
<gene>
    <name evidence="1" type="ORF">BCR44DRAFT_38428</name>
</gene>
<organism evidence="1 2">
    <name type="scientific">Catenaria anguillulae PL171</name>
    <dbReference type="NCBI Taxonomy" id="765915"/>
    <lineage>
        <taxon>Eukaryota</taxon>
        <taxon>Fungi</taxon>
        <taxon>Fungi incertae sedis</taxon>
        <taxon>Blastocladiomycota</taxon>
        <taxon>Blastocladiomycetes</taxon>
        <taxon>Blastocladiales</taxon>
        <taxon>Catenariaceae</taxon>
        <taxon>Catenaria</taxon>
    </lineage>
</organism>
<evidence type="ECO:0000313" key="1">
    <source>
        <dbReference type="EMBL" id="ORZ36426.1"/>
    </source>
</evidence>
<proteinExistence type="predicted"/>
<dbReference type="AlphaFoldDB" id="A0A1Y2HPA5"/>
<dbReference type="Proteomes" id="UP000193411">
    <property type="component" value="Unassembled WGS sequence"/>
</dbReference>
<protein>
    <submittedName>
        <fullName evidence="1">Uncharacterized protein</fullName>
    </submittedName>
</protein>
<accession>A0A1Y2HPA5</accession>
<comment type="caution">
    <text evidence="1">The sequence shown here is derived from an EMBL/GenBank/DDBJ whole genome shotgun (WGS) entry which is preliminary data.</text>
</comment>